<name>A0A6J4Q3C6_9ACTN</name>
<dbReference type="EMBL" id="CADCVA010000297">
    <property type="protein sequence ID" value="CAA9432002.1"/>
    <property type="molecule type" value="Genomic_DNA"/>
</dbReference>
<feature type="non-terminal residue" evidence="1">
    <location>
        <position position="1"/>
    </location>
</feature>
<organism evidence="1">
    <name type="scientific">uncultured Rubrobacteraceae bacterium</name>
    <dbReference type="NCBI Taxonomy" id="349277"/>
    <lineage>
        <taxon>Bacteria</taxon>
        <taxon>Bacillati</taxon>
        <taxon>Actinomycetota</taxon>
        <taxon>Rubrobacteria</taxon>
        <taxon>Rubrobacterales</taxon>
        <taxon>Rubrobacteraceae</taxon>
        <taxon>environmental samples</taxon>
    </lineage>
</organism>
<accession>A0A6J4Q3C6</accession>
<evidence type="ECO:0000313" key="1">
    <source>
        <dbReference type="EMBL" id="CAA9432002.1"/>
    </source>
</evidence>
<feature type="non-terminal residue" evidence="1">
    <location>
        <position position="80"/>
    </location>
</feature>
<gene>
    <name evidence="1" type="ORF">AVDCRST_MAG82-2182</name>
</gene>
<reference evidence="1" key="1">
    <citation type="submission" date="2020-02" db="EMBL/GenBank/DDBJ databases">
        <authorList>
            <person name="Meier V. D."/>
        </authorList>
    </citation>
    <scope>NUCLEOTIDE SEQUENCE</scope>
    <source>
        <strain evidence="1">AVDCRST_MAG82</strain>
    </source>
</reference>
<sequence length="80" mass="8583">CQHAQAISLRLSARSGLRPPLSARGFAAVGNQLRKSWRITGFSWVTPAKVGIHCHGRPSTRTDLPDYVQSPANGKLTCAG</sequence>
<proteinExistence type="predicted"/>
<dbReference type="AlphaFoldDB" id="A0A6J4Q3C6"/>
<protein>
    <submittedName>
        <fullName evidence="1">Uncharacterized protein</fullName>
    </submittedName>
</protein>